<organism evidence="9 10">
    <name type="scientific">Coccomyxa viridis</name>
    <dbReference type="NCBI Taxonomy" id="1274662"/>
    <lineage>
        <taxon>Eukaryota</taxon>
        <taxon>Viridiplantae</taxon>
        <taxon>Chlorophyta</taxon>
        <taxon>core chlorophytes</taxon>
        <taxon>Trebouxiophyceae</taxon>
        <taxon>Trebouxiophyceae incertae sedis</taxon>
        <taxon>Coccomyxaceae</taxon>
        <taxon>Coccomyxa</taxon>
    </lineage>
</organism>
<keyword evidence="4" id="KW-0653">Protein transport</keyword>
<dbReference type="EMBL" id="CAXHTA020000001">
    <property type="protein sequence ID" value="CAL5218384.1"/>
    <property type="molecule type" value="Genomic_DNA"/>
</dbReference>
<evidence type="ECO:0000256" key="4">
    <source>
        <dbReference type="ARBA" id="ARBA00022927"/>
    </source>
</evidence>
<comment type="subcellular location">
    <subcellularLocation>
        <location evidence="1">Membrane</location>
    </subcellularLocation>
</comment>
<reference evidence="9 10" key="1">
    <citation type="submission" date="2024-06" db="EMBL/GenBank/DDBJ databases">
        <authorList>
            <person name="Kraege A."/>
            <person name="Thomma B."/>
        </authorList>
    </citation>
    <scope>NUCLEOTIDE SEQUENCE [LARGE SCALE GENOMIC DNA]</scope>
</reference>
<evidence type="ECO:0000256" key="2">
    <source>
        <dbReference type="ARBA" id="ARBA00022448"/>
    </source>
</evidence>
<dbReference type="InterPro" id="IPR013880">
    <property type="entry name" value="Yos1"/>
</dbReference>
<evidence type="ECO:0000313" key="10">
    <source>
        <dbReference type="Proteomes" id="UP001497392"/>
    </source>
</evidence>
<dbReference type="PANTHER" id="PTHR15858:SF0">
    <property type="entry name" value="IMMEDIATE EARLY RESPONSE 3-INTERACTING PROTEIN 1"/>
    <property type="match status" value="1"/>
</dbReference>
<evidence type="ECO:0000256" key="5">
    <source>
        <dbReference type="ARBA" id="ARBA00022989"/>
    </source>
</evidence>
<evidence type="ECO:0000313" key="9">
    <source>
        <dbReference type="EMBL" id="CAL5218384.1"/>
    </source>
</evidence>
<keyword evidence="3" id="KW-0812">Transmembrane</keyword>
<dbReference type="Proteomes" id="UP001497392">
    <property type="component" value="Unassembled WGS sequence"/>
</dbReference>
<keyword evidence="8" id="KW-0732">Signal</keyword>
<feature type="signal peptide" evidence="8">
    <location>
        <begin position="1"/>
        <end position="18"/>
    </location>
</feature>
<evidence type="ECO:0000256" key="6">
    <source>
        <dbReference type="ARBA" id="ARBA00023136"/>
    </source>
</evidence>
<feature type="chain" id="PRO_5045982831" evidence="8">
    <location>
        <begin position="19"/>
        <end position="84"/>
    </location>
</feature>
<comment type="similarity">
    <text evidence="7">Belongs to the YOS1 family.</text>
</comment>
<name>A0ABP1FGS9_9CHLO</name>
<keyword evidence="6" id="KW-0472">Membrane</keyword>
<evidence type="ECO:0000256" key="3">
    <source>
        <dbReference type="ARBA" id="ARBA00022692"/>
    </source>
</evidence>
<evidence type="ECO:0000256" key="1">
    <source>
        <dbReference type="ARBA" id="ARBA00004370"/>
    </source>
</evidence>
<protein>
    <submittedName>
        <fullName evidence="9">G55 protein</fullName>
    </submittedName>
</protein>
<gene>
    <name evidence="9" type="primary">g55</name>
    <name evidence="9" type="ORF">VP750_LOCUS43</name>
</gene>
<evidence type="ECO:0000256" key="7">
    <source>
        <dbReference type="ARBA" id="ARBA00024203"/>
    </source>
</evidence>
<accession>A0ABP1FGS9</accession>
<proteinExistence type="inferred from homology"/>
<sequence length="84" mass="9125">MTLWTLLQAVLLFANGLAILNNERFLEPYGWGYNNMSGGGHSLDSGKPGALKQQTIGLLHAIAYLRMPLIATNALVILVKLIFG</sequence>
<keyword evidence="2" id="KW-0813">Transport</keyword>
<evidence type="ECO:0000256" key="8">
    <source>
        <dbReference type="SAM" id="SignalP"/>
    </source>
</evidence>
<dbReference type="PANTHER" id="PTHR15858">
    <property type="entry name" value="IMMEDIATE EARLY RESPONSE 3-INTERACTING PROTEIN 1"/>
    <property type="match status" value="1"/>
</dbReference>
<keyword evidence="10" id="KW-1185">Reference proteome</keyword>
<dbReference type="Pfam" id="PF08571">
    <property type="entry name" value="Yos1"/>
    <property type="match status" value="1"/>
</dbReference>
<keyword evidence="5" id="KW-1133">Transmembrane helix</keyword>
<comment type="caution">
    <text evidence="9">The sequence shown here is derived from an EMBL/GenBank/DDBJ whole genome shotgun (WGS) entry which is preliminary data.</text>
</comment>